<gene>
    <name evidence="1" type="ORF">lb338_phage_72</name>
</gene>
<organism evidence="1 2">
    <name type="scientific">Lactobacillus phage Lb338-1</name>
    <dbReference type="NCBI Taxonomy" id="2892342"/>
    <lineage>
        <taxon>Viruses</taxon>
        <taxon>Duplodnaviria</taxon>
        <taxon>Heunggongvirae</taxon>
        <taxon>Uroviricota</taxon>
        <taxon>Caudoviricetes</taxon>
        <taxon>Herelleviridae</taxon>
        <taxon>Mooreparkvirus</taxon>
        <taxon>Mooreparkvirus Lb3381</taxon>
    </lineage>
</organism>
<dbReference type="OrthoDB" id="35376at10239"/>
<keyword evidence="2" id="KW-1185">Reference proteome</keyword>
<dbReference type="Pfam" id="PF05014">
    <property type="entry name" value="Nuc_deoxyrib_tr"/>
    <property type="match status" value="1"/>
</dbReference>
<dbReference type="GeneID" id="7750927"/>
<proteinExistence type="predicted"/>
<dbReference type="EMBL" id="FJ822135">
    <property type="protein sequence ID" value="ACO36993.1"/>
    <property type="molecule type" value="Genomic_DNA"/>
</dbReference>
<name>C1KFI2_9CAUD</name>
<dbReference type="SUPFAM" id="SSF52309">
    <property type="entry name" value="N-(deoxy)ribosyltransferase-like"/>
    <property type="match status" value="1"/>
</dbReference>
<evidence type="ECO:0000313" key="1">
    <source>
        <dbReference type="EMBL" id="ACO36993.1"/>
    </source>
</evidence>
<reference evidence="1 2" key="1">
    <citation type="journal article" date="2009" name="Gene">
        <title>Genome of a virulent bacteriophage Lb338-1 that lyses the probiotic Lactobacillus paracasei cheese strain.</title>
        <authorList>
            <person name="Alemayehu D."/>
            <person name="Ross R.P."/>
            <person name="O'Sullivan O."/>
            <person name="Coffey A."/>
            <person name="Stanton C."/>
            <person name="Fitzgerald G.F."/>
            <person name="McAuliffe O."/>
        </authorList>
    </citation>
    <scope>NUCLEOTIDE SEQUENCE [LARGE SCALE GENOMIC DNA]</scope>
    <source>
        <strain evidence="1">Lb338-1</strain>
    </source>
</reference>
<dbReference type="InterPro" id="IPR007710">
    <property type="entry name" value="Nucleoside_deoxyribTrfase"/>
</dbReference>
<dbReference type="Gene3D" id="3.40.50.450">
    <property type="match status" value="1"/>
</dbReference>
<accession>C1KFI2</accession>
<sequence length="164" mass="18623">MANSTQGKTKTIYMACAWFNDDQTKMMNEGYKKLKANPTVDWENSYRPLEHQYAGINVEEHPEWMRRVDWQAMTFKSDVSGMAGSDVGVFLYTPKTPDEGSTFESGWLYAKGKPVVLVVPDEDYGKVAINLMPAIGATDIIKLSELSTYNFNKVYQTTYKGDIY</sequence>
<dbReference type="KEGG" id="vg:7750927"/>
<evidence type="ECO:0000313" key="2">
    <source>
        <dbReference type="Proteomes" id="UP000001878"/>
    </source>
</evidence>
<dbReference type="Proteomes" id="UP000001878">
    <property type="component" value="Segment"/>
</dbReference>
<protein>
    <submittedName>
        <fullName evidence="1">N-deoxyribosyltransferase</fullName>
    </submittedName>
</protein>
<dbReference type="RefSeq" id="YP_002790751.1">
    <property type="nucleotide sequence ID" value="NC_012530.1"/>
</dbReference>